<evidence type="ECO:0000313" key="3">
    <source>
        <dbReference type="Proteomes" id="UP001457282"/>
    </source>
</evidence>
<dbReference type="AlphaFoldDB" id="A0AAW1W7L4"/>
<organism evidence="2 3">
    <name type="scientific">Rubus argutus</name>
    <name type="common">Southern blackberry</name>
    <dbReference type="NCBI Taxonomy" id="59490"/>
    <lineage>
        <taxon>Eukaryota</taxon>
        <taxon>Viridiplantae</taxon>
        <taxon>Streptophyta</taxon>
        <taxon>Embryophyta</taxon>
        <taxon>Tracheophyta</taxon>
        <taxon>Spermatophyta</taxon>
        <taxon>Magnoliopsida</taxon>
        <taxon>eudicotyledons</taxon>
        <taxon>Gunneridae</taxon>
        <taxon>Pentapetalae</taxon>
        <taxon>rosids</taxon>
        <taxon>fabids</taxon>
        <taxon>Rosales</taxon>
        <taxon>Rosaceae</taxon>
        <taxon>Rosoideae</taxon>
        <taxon>Rosoideae incertae sedis</taxon>
        <taxon>Rubus</taxon>
    </lineage>
</organism>
<evidence type="ECO:0000256" key="1">
    <source>
        <dbReference type="SAM" id="MobiDB-lite"/>
    </source>
</evidence>
<reference evidence="2 3" key="1">
    <citation type="journal article" date="2023" name="G3 (Bethesda)">
        <title>A chromosome-length genome assembly and annotation of blackberry (Rubus argutus, cv. 'Hillquist').</title>
        <authorList>
            <person name="Bruna T."/>
            <person name="Aryal R."/>
            <person name="Dudchenko O."/>
            <person name="Sargent D.J."/>
            <person name="Mead D."/>
            <person name="Buti M."/>
            <person name="Cavallini A."/>
            <person name="Hytonen T."/>
            <person name="Andres J."/>
            <person name="Pham M."/>
            <person name="Weisz D."/>
            <person name="Mascagni F."/>
            <person name="Usai G."/>
            <person name="Natali L."/>
            <person name="Bassil N."/>
            <person name="Fernandez G.E."/>
            <person name="Lomsadze A."/>
            <person name="Armour M."/>
            <person name="Olukolu B."/>
            <person name="Poorten T."/>
            <person name="Britton C."/>
            <person name="Davik J."/>
            <person name="Ashrafi H."/>
            <person name="Aiden E.L."/>
            <person name="Borodovsky M."/>
            <person name="Worthington M."/>
        </authorList>
    </citation>
    <scope>NUCLEOTIDE SEQUENCE [LARGE SCALE GENOMIC DNA]</scope>
    <source>
        <strain evidence="2">PI 553951</strain>
    </source>
</reference>
<dbReference type="Proteomes" id="UP001457282">
    <property type="component" value="Unassembled WGS sequence"/>
</dbReference>
<comment type="caution">
    <text evidence="2">The sequence shown here is derived from an EMBL/GenBank/DDBJ whole genome shotgun (WGS) entry which is preliminary data.</text>
</comment>
<proteinExistence type="predicted"/>
<feature type="region of interest" description="Disordered" evidence="1">
    <location>
        <begin position="1"/>
        <end position="58"/>
    </location>
</feature>
<sequence>MSERKRTRASSPSSPLATIDDIQRRLLRPSSTSSPPPISTFPSPPEDGRVQIQKHSSQFKVRTTDKLEDFLDLNLLAELSSKISRAKKVQAPETRSLKNEVRDFEWPVNDLKVLVVESAADKEAVNLNDDLDLIAEFGDGDAETCSPFRRFERTGLRRFRG</sequence>
<keyword evidence="3" id="KW-1185">Reference proteome</keyword>
<feature type="compositionally biased region" description="Pro residues" evidence="1">
    <location>
        <begin position="34"/>
        <end position="45"/>
    </location>
</feature>
<accession>A0AAW1W7L4</accession>
<dbReference type="EMBL" id="JBEDUW010000006">
    <property type="protein sequence ID" value="KAK9920677.1"/>
    <property type="molecule type" value="Genomic_DNA"/>
</dbReference>
<name>A0AAW1W7L4_RUBAR</name>
<protein>
    <submittedName>
        <fullName evidence="2">Uncharacterized protein</fullName>
    </submittedName>
</protein>
<evidence type="ECO:0000313" key="2">
    <source>
        <dbReference type="EMBL" id="KAK9920677.1"/>
    </source>
</evidence>
<gene>
    <name evidence="2" type="ORF">M0R45_029225</name>
</gene>